<dbReference type="Gene3D" id="1.10.10.800">
    <property type="match status" value="1"/>
</dbReference>
<dbReference type="InterPro" id="IPR000383">
    <property type="entry name" value="Xaa-Pro-like_dom"/>
</dbReference>
<dbReference type="SUPFAM" id="SSF53474">
    <property type="entry name" value="alpha/beta-Hydrolases"/>
    <property type="match status" value="1"/>
</dbReference>
<organism evidence="2 3">
    <name type="scientific">Nocardioides turkmenicus</name>
    <dbReference type="NCBI Taxonomy" id="2711220"/>
    <lineage>
        <taxon>Bacteria</taxon>
        <taxon>Bacillati</taxon>
        <taxon>Actinomycetota</taxon>
        <taxon>Actinomycetes</taxon>
        <taxon>Propionibacteriales</taxon>
        <taxon>Nocardioidaceae</taxon>
        <taxon>Nocardioides</taxon>
    </lineage>
</organism>
<dbReference type="Proteomes" id="UP000483261">
    <property type="component" value="Unassembled WGS sequence"/>
</dbReference>
<name>A0A6M1RCC7_9ACTN</name>
<keyword evidence="3" id="KW-1185">Reference proteome</keyword>
<comment type="caution">
    <text evidence="2">The sequence shown here is derived from an EMBL/GenBank/DDBJ whole genome shotgun (WGS) entry which is preliminary data.</text>
</comment>
<reference evidence="2 3" key="1">
    <citation type="submission" date="2020-02" db="EMBL/GenBank/DDBJ databases">
        <title>Whole-genome analyses of novel actinobacteria.</title>
        <authorList>
            <person name="Sahin N."/>
        </authorList>
    </citation>
    <scope>NUCLEOTIDE SEQUENCE [LARGE SCALE GENOMIC DNA]</scope>
    <source>
        <strain evidence="2 3">KC13</strain>
    </source>
</reference>
<accession>A0A6M1RCC7</accession>
<dbReference type="RefSeq" id="WP_165112872.1">
    <property type="nucleotide sequence ID" value="NZ_JAALAA010000021.1"/>
</dbReference>
<evidence type="ECO:0000313" key="3">
    <source>
        <dbReference type="Proteomes" id="UP000483261"/>
    </source>
</evidence>
<dbReference type="AlphaFoldDB" id="A0A6M1RCC7"/>
<protein>
    <submittedName>
        <fullName evidence="2">Alpha/beta hydrolase</fullName>
    </submittedName>
</protein>
<dbReference type="GO" id="GO:0016787">
    <property type="term" value="F:hydrolase activity"/>
    <property type="evidence" value="ECO:0007669"/>
    <property type="project" value="UniProtKB-KW"/>
</dbReference>
<sequence length="337" mass="35416">MVTKLDVTFDSAGIQIAAHLYVPEGATKAPAIVVGHPGTGVKEQASGLYASRLAEQGFVTVAYDAAYQGASGGLPRGLEDPAQRIEDMKAAVSFLTTRPEVDGERIGLLGICASGGYSLPATASDKRIKALATVSAADVARQFRLGANGTQDPAVFQAMLDGAAAARTARAHGEDPGMLPLFPATADEARALGGEHAVEGFDYYCTPRADHERAAKAFDWTSVDKMATFDAFVQVPLIGQRPLLMIVGTRAETAWMTIDAFQRAVGPKEVFWVEGASHVDLYDREPYVGAAVERMDAFFTQALEGPAVGADHPAVEVLNVTAVAGREHGAEAVDLAG</sequence>
<dbReference type="Gene3D" id="3.40.50.1820">
    <property type="entry name" value="alpha/beta hydrolase"/>
    <property type="match status" value="1"/>
</dbReference>
<feature type="domain" description="Xaa-Pro dipeptidyl-peptidase-like" evidence="1">
    <location>
        <begin position="13"/>
        <end position="171"/>
    </location>
</feature>
<keyword evidence="2" id="KW-0378">Hydrolase</keyword>
<dbReference type="InterPro" id="IPR051411">
    <property type="entry name" value="Polyketide_trans_af380"/>
</dbReference>
<gene>
    <name evidence="2" type="ORF">G5C66_20975</name>
</gene>
<evidence type="ECO:0000259" key="1">
    <source>
        <dbReference type="Pfam" id="PF02129"/>
    </source>
</evidence>
<dbReference type="PANTHER" id="PTHR47751:SF1">
    <property type="entry name" value="SUPERFAMILY HYDROLASE, PUTATIVE (AFU_ORTHOLOGUE AFUA_2G16580)-RELATED"/>
    <property type="match status" value="1"/>
</dbReference>
<proteinExistence type="predicted"/>
<evidence type="ECO:0000313" key="2">
    <source>
        <dbReference type="EMBL" id="NGN95198.1"/>
    </source>
</evidence>
<dbReference type="EMBL" id="JAALAA010000021">
    <property type="protein sequence ID" value="NGN95198.1"/>
    <property type="molecule type" value="Genomic_DNA"/>
</dbReference>
<dbReference type="PANTHER" id="PTHR47751">
    <property type="entry name" value="SUPERFAMILY HYDROLASE, PUTATIVE (AFU_ORTHOLOGUE AFUA_2G16580)-RELATED"/>
    <property type="match status" value="1"/>
</dbReference>
<dbReference type="InterPro" id="IPR029058">
    <property type="entry name" value="AB_hydrolase_fold"/>
</dbReference>
<dbReference type="Pfam" id="PF02129">
    <property type="entry name" value="Peptidase_S15"/>
    <property type="match status" value="1"/>
</dbReference>